<keyword evidence="2" id="KW-1185">Reference proteome</keyword>
<name>A0ABD2PVQ9_9PLAT</name>
<dbReference type="EMBL" id="JBJKFK010002396">
    <property type="protein sequence ID" value="KAL3311173.1"/>
    <property type="molecule type" value="Genomic_DNA"/>
</dbReference>
<evidence type="ECO:0000313" key="2">
    <source>
        <dbReference type="Proteomes" id="UP001626550"/>
    </source>
</evidence>
<comment type="caution">
    <text evidence="1">The sequence shown here is derived from an EMBL/GenBank/DDBJ whole genome shotgun (WGS) entry which is preliminary data.</text>
</comment>
<proteinExistence type="predicted"/>
<organism evidence="1 2">
    <name type="scientific">Cichlidogyrus casuarinus</name>
    <dbReference type="NCBI Taxonomy" id="1844966"/>
    <lineage>
        <taxon>Eukaryota</taxon>
        <taxon>Metazoa</taxon>
        <taxon>Spiralia</taxon>
        <taxon>Lophotrochozoa</taxon>
        <taxon>Platyhelminthes</taxon>
        <taxon>Monogenea</taxon>
        <taxon>Monopisthocotylea</taxon>
        <taxon>Dactylogyridea</taxon>
        <taxon>Ancyrocephalidae</taxon>
        <taxon>Cichlidogyrus</taxon>
    </lineage>
</organism>
<dbReference type="Proteomes" id="UP001626550">
    <property type="component" value="Unassembled WGS sequence"/>
</dbReference>
<evidence type="ECO:0000313" key="1">
    <source>
        <dbReference type="EMBL" id="KAL3311173.1"/>
    </source>
</evidence>
<protein>
    <submittedName>
        <fullName evidence="1">Uncharacterized protein</fullName>
    </submittedName>
</protein>
<reference evidence="1 2" key="1">
    <citation type="submission" date="2024-11" db="EMBL/GenBank/DDBJ databases">
        <title>Adaptive evolution of stress response genes in parasites aligns with host niche diversity.</title>
        <authorList>
            <person name="Hahn C."/>
            <person name="Resl P."/>
        </authorList>
    </citation>
    <scope>NUCLEOTIDE SEQUENCE [LARGE SCALE GENOMIC DNA]</scope>
    <source>
        <strain evidence="1">EGGRZ-B1_66</strain>
        <tissue evidence="1">Body</tissue>
    </source>
</reference>
<sequence length="169" mass="19434">MNSFEQRTIRANAIAKEALKMRLQRDSRCSSSLLNSTLTTSQLIHKADRKNVAIKAEFSPGKLGIRLEPLLDNVPYTEHKNEQEFRDLCKGILAKDDVDNEEELKQRAYIICLMRQGYQPEFLKNYKNARHKSFINQREFATTGQSIVTIDQQAKNPKNTFISDSSLNL</sequence>
<accession>A0ABD2PVQ9</accession>
<gene>
    <name evidence="1" type="ORF">Ciccas_010251</name>
</gene>
<dbReference type="AlphaFoldDB" id="A0ABD2PVQ9"/>